<name>A0A8D9DAG1_BRACM</name>
<protein>
    <submittedName>
        <fullName evidence="1">Uncharacterized protein</fullName>
    </submittedName>
</protein>
<reference evidence="1 2" key="1">
    <citation type="submission" date="2021-07" db="EMBL/GenBank/DDBJ databases">
        <authorList>
            <consortium name="Genoscope - CEA"/>
            <person name="William W."/>
        </authorList>
    </citation>
    <scope>NUCLEOTIDE SEQUENCE [LARGE SCALE GENOMIC DNA]</scope>
</reference>
<accession>A0A8D9DAG1</accession>
<dbReference type="Gramene" id="A05p02060.2_BraZ1">
    <property type="protein sequence ID" value="A05p02060.2_BraZ1.CDS"/>
    <property type="gene ID" value="A05g02060.2_BraZ1"/>
</dbReference>
<dbReference type="Proteomes" id="UP000694005">
    <property type="component" value="Chromosome A05"/>
</dbReference>
<sequence length="52" mass="6101">PEPQYFDEIFLHDFHISTLKSNSYEDFVSGKAVIDFVSEACNKFAFYFEDVL</sequence>
<dbReference type="EMBL" id="LS974621">
    <property type="protein sequence ID" value="CAG7873685.1"/>
    <property type="molecule type" value="Genomic_DNA"/>
</dbReference>
<gene>
    <name evidence="1" type="ORF">BRAPAZ1V2_A05P02060.2</name>
</gene>
<organism evidence="1 2">
    <name type="scientific">Brassica campestris</name>
    <name type="common">Field mustard</name>
    <dbReference type="NCBI Taxonomy" id="3711"/>
    <lineage>
        <taxon>Eukaryota</taxon>
        <taxon>Viridiplantae</taxon>
        <taxon>Streptophyta</taxon>
        <taxon>Embryophyta</taxon>
        <taxon>Tracheophyta</taxon>
        <taxon>Spermatophyta</taxon>
        <taxon>Magnoliopsida</taxon>
        <taxon>eudicotyledons</taxon>
        <taxon>Gunneridae</taxon>
        <taxon>Pentapetalae</taxon>
        <taxon>rosids</taxon>
        <taxon>malvids</taxon>
        <taxon>Brassicales</taxon>
        <taxon>Brassicaceae</taxon>
        <taxon>Brassiceae</taxon>
        <taxon>Brassica</taxon>
    </lineage>
</organism>
<proteinExistence type="predicted"/>
<dbReference type="AlphaFoldDB" id="A0A8D9DAG1"/>
<evidence type="ECO:0000313" key="1">
    <source>
        <dbReference type="EMBL" id="CAG7873685.1"/>
    </source>
</evidence>
<evidence type="ECO:0000313" key="2">
    <source>
        <dbReference type="Proteomes" id="UP000694005"/>
    </source>
</evidence>
<feature type="non-terminal residue" evidence="1">
    <location>
        <position position="52"/>
    </location>
</feature>